<accession>A0AAD7E6K7</accession>
<organism evidence="2 3">
    <name type="scientific">Mycena pura</name>
    <dbReference type="NCBI Taxonomy" id="153505"/>
    <lineage>
        <taxon>Eukaryota</taxon>
        <taxon>Fungi</taxon>
        <taxon>Dikarya</taxon>
        <taxon>Basidiomycota</taxon>
        <taxon>Agaricomycotina</taxon>
        <taxon>Agaricomycetes</taxon>
        <taxon>Agaricomycetidae</taxon>
        <taxon>Agaricales</taxon>
        <taxon>Marasmiineae</taxon>
        <taxon>Mycenaceae</taxon>
        <taxon>Mycena</taxon>
    </lineage>
</organism>
<dbReference type="EMBL" id="JARJCW010000001">
    <property type="protein sequence ID" value="KAJ7230481.1"/>
    <property type="molecule type" value="Genomic_DNA"/>
</dbReference>
<sequence length="58" mass="6378">MQCTVELDSHTRSNYAMSTFNPSRISQTFTDAVLREVVDSILISAGNLLEIVNSVMDG</sequence>
<keyword evidence="1" id="KW-0808">Transferase</keyword>
<protein>
    <submittedName>
        <fullName evidence="2">Uncharacterized protein</fullName>
    </submittedName>
</protein>
<proteinExistence type="predicted"/>
<keyword evidence="3" id="KW-1185">Reference proteome</keyword>
<evidence type="ECO:0000313" key="2">
    <source>
        <dbReference type="EMBL" id="KAJ7230481.1"/>
    </source>
</evidence>
<reference evidence="2" key="1">
    <citation type="submission" date="2023-03" db="EMBL/GenBank/DDBJ databases">
        <title>Massive genome expansion in bonnet fungi (Mycena s.s.) driven by repeated elements and novel gene families across ecological guilds.</title>
        <authorList>
            <consortium name="Lawrence Berkeley National Laboratory"/>
            <person name="Harder C.B."/>
            <person name="Miyauchi S."/>
            <person name="Viragh M."/>
            <person name="Kuo A."/>
            <person name="Thoen E."/>
            <person name="Andreopoulos B."/>
            <person name="Lu D."/>
            <person name="Skrede I."/>
            <person name="Drula E."/>
            <person name="Henrissat B."/>
            <person name="Morin E."/>
            <person name="Kohler A."/>
            <person name="Barry K."/>
            <person name="LaButti K."/>
            <person name="Morin E."/>
            <person name="Salamov A."/>
            <person name="Lipzen A."/>
            <person name="Mereny Z."/>
            <person name="Hegedus B."/>
            <person name="Baldrian P."/>
            <person name="Stursova M."/>
            <person name="Weitz H."/>
            <person name="Taylor A."/>
            <person name="Grigoriev I.V."/>
            <person name="Nagy L.G."/>
            <person name="Martin F."/>
            <person name="Kauserud H."/>
        </authorList>
    </citation>
    <scope>NUCLEOTIDE SEQUENCE</scope>
    <source>
        <strain evidence="2">9144</strain>
    </source>
</reference>
<evidence type="ECO:0000256" key="1">
    <source>
        <dbReference type="ARBA" id="ARBA00022679"/>
    </source>
</evidence>
<dbReference type="Gene3D" id="3.30.70.3330">
    <property type="match status" value="1"/>
</dbReference>
<dbReference type="PANTHER" id="PTHR10982:SF21">
    <property type="entry name" value="FATTY ACID SYNTHASE SUBUNIT BETA"/>
    <property type="match status" value="1"/>
</dbReference>
<dbReference type="PANTHER" id="PTHR10982">
    <property type="entry name" value="MALONYL COA-ACYL CARRIER PROTEIN TRANSACYLASE"/>
    <property type="match status" value="1"/>
</dbReference>
<dbReference type="Proteomes" id="UP001219525">
    <property type="component" value="Unassembled WGS sequence"/>
</dbReference>
<comment type="caution">
    <text evidence="2">The sequence shown here is derived from an EMBL/GenBank/DDBJ whole genome shotgun (WGS) entry which is preliminary data.</text>
</comment>
<evidence type="ECO:0000313" key="3">
    <source>
        <dbReference type="Proteomes" id="UP001219525"/>
    </source>
</evidence>
<feature type="non-terminal residue" evidence="2">
    <location>
        <position position="58"/>
    </location>
</feature>
<dbReference type="GO" id="GO:0016740">
    <property type="term" value="F:transferase activity"/>
    <property type="evidence" value="ECO:0007669"/>
    <property type="project" value="UniProtKB-KW"/>
</dbReference>
<gene>
    <name evidence="2" type="ORF">GGX14DRAFT_327758</name>
</gene>
<name>A0AAD7E6K7_9AGAR</name>
<dbReference type="AlphaFoldDB" id="A0AAD7E6K7"/>
<dbReference type="InterPro" id="IPR050830">
    <property type="entry name" value="Fungal_FAS"/>
</dbReference>